<feature type="domain" description="Methyl-accepting transducer" evidence="10">
    <location>
        <begin position="431"/>
        <end position="660"/>
    </location>
</feature>
<keyword evidence="4" id="KW-0408">Iron</keyword>
<feature type="region of interest" description="Disordered" evidence="8">
    <location>
        <begin position="680"/>
        <end position="703"/>
    </location>
</feature>
<evidence type="ECO:0000256" key="1">
    <source>
        <dbReference type="ARBA" id="ARBA00010587"/>
    </source>
</evidence>
<keyword evidence="9" id="KW-1133">Transmembrane helix</keyword>
<dbReference type="Gene3D" id="1.10.287.950">
    <property type="entry name" value="Methyl-accepting chemotaxis protein"/>
    <property type="match status" value="1"/>
</dbReference>
<feature type="domain" description="HAMP" evidence="11">
    <location>
        <begin position="339"/>
        <end position="391"/>
    </location>
</feature>
<dbReference type="PROSITE" id="PS50885">
    <property type="entry name" value="HAMP"/>
    <property type="match status" value="1"/>
</dbReference>
<dbReference type="PROSITE" id="PS50111">
    <property type="entry name" value="CHEMOTAXIS_TRANSDUC_2"/>
    <property type="match status" value="1"/>
</dbReference>
<dbReference type="PANTHER" id="PTHR43531:SF14">
    <property type="entry name" value="METHYL-ACCEPTING CHEMOTAXIS PROTEIN I-RELATED"/>
    <property type="match status" value="1"/>
</dbReference>
<dbReference type="PANTHER" id="PTHR43531">
    <property type="entry name" value="PROTEIN ICFG"/>
    <property type="match status" value="1"/>
</dbReference>
<feature type="transmembrane region" description="Helical" evidence="9">
    <location>
        <begin position="12"/>
        <end position="33"/>
    </location>
</feature>
<dbReference type="InterPro" id="IPR051310">
    <property type="entry name" value="MCP_chemotaxis"/>
</dbReference>
<evidence type="ECO:0000313" key="12">
    <source>
        <dbReference type="EMBL" id="UWZ80024.1"/>
    </source>
</evidence>
<keyword evidence="9" id="KW-0472">Membrane</keyword>
<evidence type="ECO:0000313" key="13">
    <source>
        <dbReference type="Proteomes" id="UP001060414"/>
    </source>
</evidence>
<protein>
    <submittedName>
        <fullName evidence="12">Bacteriohemerythrin</fullName>
    </submittedName>
</protein>
<keyword evidence="9" id="KW-0812">Transmembrane</keyword>
<dbReference type="NCBIfam" id="TIGR02481">
    <property type="entry name" value="hemeryth_dom"/>
    <property type="match status" value="1"/>
</dbReference>
<dbReference type="InterPro" id="IPR035938">
    <property type="entry name" value="Hemerythrin-like_sf"/>
</dbReference>
<dbReference type="Pfam" id="PF01814">
    <property type="entry name" value="Hemerythrin"/>
    <property type="match status" value="1"/>
</dbReference>
<evidence type="ECO:0000256" key="9">
    <source>
        <dbReference type="SAM" id="Phobius"/>
    </source>
</evidence>
<accession>A0ABY5ZNE4</accession>
<dbReference type="Pfam" id="PF00672">
    <property type="entry name" value="HAMP"/>
    <property type="match status" value="1"/>
</dbReference>
<keyword evidence="13" id="KW-1185">Reference proteome</keyword>
<evidence type="ECO:0000256" key="6">
    <source>
        <dbReference type="PROSITE-ProRule" id="PRU00284"/>
    </source>
</evidence>
<feature type="compositionally biased region" description="Polar residues" evidence="8">
    <location>
        <begin position="471"/>
        <end position="500"/>
    </location>
</feature>
<feature type="region of interest" description="Disordered" evidence="8">
    <location>
        <begin position="470"/>
        <end position="501"/>
    </location>
</feature>
<dbReference type="InterPro" id="IPR012312">
    <property type="entry name" value="Hemerythrin-like"/>
</dbReference>
<proteinExistence type="inferred from homology"/>
<evidence type="ECO:0000256" key="8">
    <source>
        <dbReference type="SAM" id="MobiDB-lite"/>
    </source>
</evidence>
<feature type="coiled-coil region" evidence="7">
    <location>
        <begin position="649"/>
        <end position="676"/>
    </location>
</feature>
<evidence type="ECO:0000256" key="4">
    <source>
        <dbReference type="ARBA" id="ARBA00023004"/>
    </source>
</evidence>
<feature type="transmembrane region" description="Helical" evidence="9">
    <location>
        <begin position="317"/>
        <end position="337"/>
    </location>
</feature>
<reference evidence="12" key="1">
    <citation type="journal article" date="2022" name="Environ. Microbiol.">
        <title>Geoalkalibacter halelectricus SAP #1 sp. nov. possessing extracellular electron transfer and mineral#reducing capabilities from a haloalkaline environment.</title>
        <authorList>
            <person name="Yadav S."/>
            <person name="Singh R."/>
            <person name="Sundharam S.S."/>
            <person name="Chaudhary S."/>
            <person name="Krishnamurthi S."/>
            <person name="Patil S.A."/>
        </authorList>
    </citation>
    <scope>NUCLEOTIDE SEQUENCE</scope>
    <source>
        <strain evidence="12">SAP-1</strain>
    </source>
</reference>
<dbReference type="SMART" id="SM00283">
    <property type="entry name" value="MA"/>
    <property type="match status" value="1"/>
</dbReference>
<dbReference type="InterPro" id="IPR024478">
    <property type="entry name" value="HlyB_4HB_MCP"/>
</dbReference>
<evidence type="ECO:0000256" key="2">
    <source>
        <dbReference type="ARBA" id="ARBA00022481"/>
    </source>
</evidence>
<dbReference type="EMBL" id="CP092109">
    <property type="protein sequence ID" value="UWZ80024.1"/>
    <property type="molecule type" value="Genomic_DNA"/>
</dbReference>
<sequence length="843" mass="91119">MKNVRLGVKLVGGFVLVGIIALVVGLVGVRGIVGLADDVHRIGEERLPAVQQLSAIKEAAQGSTIVHRSLLNPGLSPGEREALYAENARTRGVIAAAREAYEQLPRTAREKALYDEMMAAWRLRAEAVDHFTELSRRLDATGILDPVGLRADLEKFRGDHYRAAVMTQDLIHAQMGFEGGDDPTLCAFGRWLPNFTTTNPRLQDLLRQVRGVHDGFHQSVGRIKMLVQAGRLSEAQEHYRSHMMPAVETTLATFDEMLRVAQEASSIYREMNAQLLGPVQERSARTYELLDELIALTASGAQEAVAAADAEVHRSTLLALGGMATGVVLALALGLLLTRSLTKPLGQTLAMIEDLAAGRLGRRLSMERKDEIGRMGQAMDRFADNLEKEVLEAFERLADGDFTFEAQGLIREPLARANHSLNTLVGDLQQVAGQIASAGGEVADASASLSQGATEQASSLEEISASMHQMVAQTRQSAENARQADQLSSEAQSAAETGNQKMRAMTEAMGEISLAGQSISKIIKTIEEIAFQTNLLALNAAVEAARAGQHGKGFAVVAEEVRNLAARSAKAAQETAELIEGTVEKTSRGTQIADETARSLESIVGGVRKVSDLIGEIAAAANEQAEGFGQVNTGLAQIDQVTQQNTASAEQSAASAEELSAQAMQLKQMLGRFRLQGAAPTTMAQPRTQVRPPALPRAAAPAPSPAPGAVLMRWSDELSVGVAHLDRQHQQLVDMVNEMFAAMKTGQGDAVIGEILGRLVDYTQKHFFEEERLMKSHQFPDFEEHKAAHTHLVGQVADFQQKFKAGKVSVSSDLFNFLKGWLINHIQGEDKKYGPHLNDRGVF</sequence>
<dbReference type="Gene3D" id="1.20.120.30">
    <property type="entry name" value="Aspartate receptor, ligand-binding domain"/>
    <property type="match status" value="1"/>
</dbReference>
<keyword evidence="3" id="KW-0479">Metal-binding</keyword>
<dbReference type="Proteomes" id="UP001060414">
    <property type="component" value="Chromosome"/>
</dbReference>
<dbReference type="InterPro" id="IPR012827">
    <property type="entry name" value="Hemerythrin_metal-bd"/>
</dbReference>
<dbReference type="CDD" id="cd11386">
    <property type="entry name" value="MCP_signal"/>
    <property type="match status" value="1"/>
</dbReference>
<evidence type="ECO:0000259" key="11">
    <source>
        <dbReference type="PROSITE" id="PS50885"/>
    </source>
</evidence>
<dbReference type="SUPFAM" id="SSF47188">
    <property type="entry name" value="Hemerythrin-like"/>
    <property type="match status" value="1"/>
</dbReference>
<dbReference type="SMART" id="SM00304">
    <property type="entry name" value="HAMP"/>
    <property type="match status" value="2"/>
</dbReference>
<keyword evidence="7" id="KW-0175">Coiled coil</keyword>
<gene>
    <name evidence="12" type="ORF">L9S41_01190</name>
</gene>
<dbReference type="InterPro" id="IPR003660">
    <property type="entry name" value="HAMP_dom"/>
</dbReference>
<evidence type="ECO:0000259" key="10">
    <source>
        <dbReference type="PROSITE" id="PS50111"/>
    </source>
</evidence>
<dbReference type="Gene3D" id="6.10.340.10">
    <property type="match status" value="1"/>
</dbReference>
<keyword evidence="2" id="KW-0488">Methylation</keyword>
<comment type="similarity">
    <text evidence="1">Belongs to the hemerythrin family.</text>
</comment>
<dbReference type="Gene3D" id="1.20.120.50">
    <property type="entry name" value="Hemerythrin-like"/>
    <property type="match status" value="1"/>
</dbReference>
<dbReference type="CDD" id="cd12107">
    <property type="entry name" value="Hemerythrin"/>
    <property type="match status" value="1"/>
</dbReference>
<evidence type="ECO:0000256" key="5">
    <source>
        <dbReference type="ARBA" id="ARBA00029447"/>
    </source>
</evidence>
<dbReference type="SUPFAM" id="SSF58104">
    <property type="entry name" value="Methyl-accepting chemotaxis protein (MCP) signaling domain"/>
    <property type="match status" value="1"/>
</dbReference>
<organism evidence="12 13">
    <name type="scientific">Geoalkalibacter halelectricus</name>
    <dbReference type="NCBI Taxonomy" id="2847045"/>
    <lineage>
        <taxon>Bacteria</taxon>
        <taxon>Pseudomonadati</taxon>
        <taxon>Thermodesulfobacteriota</taxon>
        <taxon>Desulfuromonadia</taxon>
        <taxon>Desulfuromonadales</taxon>
        <taxon>Geoalkalibacteraceae</taxon>
        <taxon>Geoalkalibacter</taxon>
    </lineage>
</organism>
<dbReference type="InterPro" id="IPR016131">
    <property type="entry name" value="Haemerythrin_Fe_BS"/>
</dbReference>
<dbReference type="Pfam" id="PF00015">
    <property type="entry name" value="MCPsignal"/>
    <property type="match status" value="1"/>
</dbReference>
<dbReference type="InterPro" id="IPR004090">
    <property type="entry name" value="Chemotax_Me-accpt_rcpt"/>
</dbReference>
<dbReference type="PRINTS" id="PR00260">
    <property type="entry name" value="CHEMTRNSDUCR"/>
</dbReference>
<dbReference type="RefSeq" id="WP_260748379.1">
    <property type="nucleotide sequence ID" value="NZ_CP092109.1"/>
</dbReference>
<dbReference type="Pfam" id="PF12729">
    <property type="entry name" value="4HB_MCP_1"/>
    <property type="match status" value="1"/>
</dbReference>
<comment type="similarity">
    <text evidence="5">Belongs to the methyl-accepting chemotaxis (MCP) protein family.</text>
</comment>
<dbReference type="NCBIfam" id="NF033749">
    <property type="entry name" value="bact_hemeryth"/>
    <property type="match status" value="1"/>
</dbReference>
<evidence type="ECO:0000256" key="7">
    <source>
        <dbReference type="SAM" id="Coils"/>
    </source>
</evidence>
<dbReference type="InterPro" id="IPR004089">
    <property type="entry name" value="MCPsignal_dom"/>
</dbReference>
<dbReference type="PROSITE" id="PS00550">
    <property type="entry name" value="HEMERYTHRINS"/>
    <property type="match status" value="1"/>
</dbReference>
<name>A0ABY5ZNE4_9BACT</name>
<dbReference type="CDD" id="cd06225">
    <property type="entry name" value="HAMP"/>
    <property type="match status" value="1"/>
</dbReference>
<evidence type="ECO:0000256" key="3">
    <source>
        <dbReference type="ARBA" id="ARBA00022723"/>
    </source>
</evidence>
<keyword evidence="6" id="KW-0807">Transducer</keyword>